<sequence length="267" mass="30799">MLQIHQQLTNNFSHLGQSLVGNVQVYNGCVGPAHLRSLVFVFSDVLEWMSATAEVFIDGTIKVAKHLPADCQQVLSVVTSWNDHVVPVAYVLMSSKSEESYLHALQRLRDLGLVGRLFKTDFELGLMNATRRVFGTLPTFRLSGCLLHHVFRVHESVGRMHLTDLFRDTANALTMLRRLCALPRLPAEQIGEGYTAVWHEFRRREPQLYAAVYPFLMYYHEQWLSIVRPSRLSVYKQYHATTNHVETNHRHFKRFLQTPVPNSWDVI</sequence>
<dbReference type="AlphaFoldDB" id="A0A9C6X5G5"/>
<accession>A0A9C6X5G5</accession>
<organism evidence="1 2">
    <name type="scientific">Frankliniella occidentalis</name>
    <name type="common">Western flower thrips</name>
    <name type="synonym">Euthrips occidentalis</name>
    <dbReference type="NCBI Taxonomy" id="133901"/>
    <lineage>
        <taxon>Eukaryota</taxon>
        <taxon>Metazoa</taxon>
        <taxon>Ecdysozoa</taxon>
        <taxon>Arthropoda</taxon>
        <taxon>Hexapoda</taxon>
        <taxon>Insecta</taxon>
        <taxon>Pterygota</taxon>
        <taxon>Neoptera</taxon>
        <taxon>Paraneoptera</taxon>
        <taxon>Thysanoptera</taxon>
        <taxon>Terebrantia</taxon>
        <taxon>Thripoidea</taxon>
        <taxon>Thripidae</taxon>
        <taxon>Frankliniella</taxon>
    </lineage>
</organism>
<dbReference type="RefSeq" id="XP_052129504.1">
    <property type="nucleotide sequence ID" value="XM_052273544.1"/>
</dbReference>
<dbReference type="GeneID" id="127750892"/>
<reference evidence="2" key="1">
    <citation type="submission" date="2025-08" db="UniProtKB">
        <authorList>
            <consortium name="RefSeq"/>
        </authorList>
    </citation>
    <scope>IDENTIFICATION</scope>
    <source>
        <tissue evidence="2">Whole organism</tissue>
    </source>
</reference>
<protein>
    <submittedName>
        <fullName evidence="2">Uncharacterized protein LOC127750892</fullName>
    </submittedName>
</protein>
<feature type="non-terminal residue" evidence="2">
    <location>
        <position position="267"/>
    </location>
</feature>
<evidence type="ECO:0000313" key="1">
    <source>
        <dbReference type="Proteomes" id="UP000504606"/>
    </source>
</evidence>
<dbReference type="OrthoDB" id="8047332at2759"/>
<dbReference type="Proteomes" id="UP000504606">
    <property type="component" value="Unplaced"/>
</dbReference>
<dbReference type="KEGG" id="foc:127750892"/>
<gene>
    <name evidence="2" type="primary">LOC127750892</name>
</gene>
<name>A0A9C6X5G5_FRAOC</name>
<proteinExistence type="predicted"/>
<keyword evidence="1" id="KW-1185">Reference proteome</keyword>
<evidence type="ECO:0000313" key="2">
    <source>
        <dbReference type="RefSeq" id="XP_052129504.1"/>
    </source>
</evidence>